<evidence type="ECO:0000256" key="3">
    <source>
        <dbReference type="ARBA" id="ARBA00023157"/>
    </source>
</evidence>
<dbReference type="InterPro" id="IPR002223">
    <property type="entry name" value="Kunitz_BPTI"/>
</dbReference>
<feature type="domain" description="BPTI/Kunitz inhibitor" evidence="6">
    <location>
        <begin position="94"/>
        <end position="144"/>
    </location>
</feature>
<dbReference type="EMBL" id="JAWQEG010001011">
    <property type="protein sequence ID" value="KAK3883173.1"/>
    <property type="molecule type" value="Genomic_DNA"/>
</dbReference>
<evidence type="ECO:0000256" key="2">
    <source>
        <dbReference type="ARBA" id="ARBA00022900"/>
    </source>
</evidence>
<comment type="caution">
    <text evidence="7">The sequence shown here is derived from an EMBL/GenBank/DDBJ whole genome shotgun (WGS) entry which is preliminary data.</text>
</comment>
<dbReference type="SUPFAM" id="SSF57362">
    <property type="entry name" value="BPTI-like"/>
    <property type="match status" value="1"/>
</dbReference>
<organism evidence="7 8">
    <name type="scientific">Petrolisthes cinctipes</name>
    <name type="common">Flat porcelain crab</name>
    <dbReference type="NCBI Taxonomy" id="88211"/>
    <lineage>
        <taxon>Eukaryota</taxon>
        <taxon>Metazoa</taxon>
        <taxon>Ecdysozoa</taxon>
        <taxon>Arthropoda</taxon>
        <taxon>Crustacea</taxon>
        <taxon>Multicrustacea</taxon>
        <taxon>Malacostraca</taxon>
        <taxon>Eumalacostraca</taxon>
        <taxon>Eucarida</taxon>
        <taxon>Decapoda</taxon>
        <taxon>Pleocyemata</taxon>
        <taxon>Anomura</taxon>
        <taxon>Galatheoidea</taxon>
        <taxon>Porcellanidae</taxon>
        <taxon>Petrolisthes</taxon>
    </lineage>
</organism>
<sequence length="508" mass="54663">MSSFKRAQFSEDGHPSKGRSRFKAEVTLQERGQAAKELLLMLLVTGVVSRGVYGDVLSSSNINNNNNNNNNNNTTNITKAITGGGNYTVLSSRCEQRRESGLCRANLPRWHYDPHVRSCHRFAYGGCGANLNNFVSEQQCYAVCHREEVTCPPELTNNKTCELSEKACTTTTITCPSHPEAVCRVDPCSCVVEFVDKDGRVVIECDTTTTTTPITTLTTTTNITPTTTTTTNIITATPTTTNIITPTTTTNITPTPTTTNITPTTTTTNIITATPTTTITPTPTTTTTTTIIITPTTTTNIITATPTTTNIITPTTTTNIITPTTTTPTTIIPTTTTTTTNIITPTTTTTTTNITTTTPTIITTNNITSTTTIIPTTTPTTSAPHDDNDDQEKGVSVWSVMAVVGVVLMGTMGVITGVGCCYFMVARGKVRTIPPATTYLRHSSTYLRHSSSTNVSVSNSTGSLLTDKPEGQKLYLSTDSLHDHQHHHHYAEIKSKDMKEDVESGCPN</sequence>
<reference evidence="7" key="1">
    <citation type="submission" date="2023-10" db="EMBL/GenBank/DDBJ databases">
        <title>Genome assemblies of two species of porcelain crab, Petrolisthes cinctipes and Petrolisthes manimaculis (Anomura: Porcellanidae).</title>
        <authorList>
            <person name="Angst P."/>
        </authorList>
    </citation>
    <scope>NUCLEOTIDE SEQUENCE</scope>
    <source>
        <strain evidence="7">PB745_01</strain>
        <tissue evidence="7">Gill</tissue>
    </source>
</reference>
<feature type="region of interest" description="Disordered" evidence="4">
    <location>
        <begin position="1"/>
        <end position="22"/>
    </location>
</feature>
<dbReference type="GO" id="GO:0004867">
    <property type="term" value="F:serine-type endopeptidase inhibitor activity"/>
    <property type="evidence" value="ECO:0007669"/>
    <property type="project" value="UniProtKB-KW"/>
</dbReference>
<protein>
    <recommendedName>
        <fullName evidence="6">BPTI/Kunitz inhibitor domain-containing protein</fullName>
    </recommendedName>
</protein>
<dbReference type="PRINTS" id="PR00759">
    <property type="entry name" value="BASICPTASE"/>
</dbReference>
<dbReference type="SMART" id="SM00131">
    <property type="entry name" value="KU"/>
    <property type="match status" value="1"/>
</dbReference>
<dbReference type="PANTHER" id="PTHR10083">
    <property type="entry name" value="KUNITZ-TYPE PROTEASE INHIBITOR-RELATED"/>
    <property type="match status" value="1"/>
</dbReference>
<evidence type="ECO:0000259" key="6">
    <source>
        <dbReference type="PROSITE" id="PS50279"/>
    </source>
</evidence>
<keyword evidence="8" id="KW-1185">Reference proteome</keyword>
<dbReference type="PANTHER" id="PTHR10083:SF374">
    <property type="entry name" value="BPTI_KUNITZ INHIBITOR DOMAIN-CONTAINING PROTEIN"/>
    <property type="match status" value="1"/>
</dbReference>
<accession>A0AAE1G4M2</accession>
<dbReference type="InterPro" id="IPR050098">
    <property type="entry name" value="TFPI/VKTCI-like"/>
</dbReference>
<evidence type="ECO:0000313" key="8">
    <source>
        <dbReference type="Proteomes" id="UP001286313"/>
    </source>
</evidence>
<evidence type="ECO:0000256" key="4">
    <source>
        <dbReference type="SAM" id="MobiDB-lite"/>
    </source>
</evidence>
<keyword evidence="3" id="KW-1015">Disulfide bond</keyword>
<dbReference type="InterPro" id="IPR036880">
    <property type="entry name" value="Kunitz_BPTI_sf"/>
</dbReference>
<proteinExistence type="predicted"/>
<keyword evidence="2" id="KW-0722">Serine protease inhibitor</keyword>
<name>A0AAE1G4M2_PETCI</name>
<dbReference type="AlphaFoldDB" id="A0AAE1G4M2"/>
<evidence type="ECO:0000256" key="1">
    <source>
        <dbReference type="ARBA" id="ARBA00022690"/>
    </source>
</evidence>
<keyword evidence="1" id="KW-0646">Protease inhibitor</keyword>
<dbReference type="PROSITE" id="PS50279">
    <property type="entry name" value="BPTI_KUNITZ_2"/>
    <property type="match status" value="1"/>
</dbReference>
<dbReference type="Gene3D" id="4.10.410.10">
    <property type="entry name" value="Pancreatic trypsin inhibitor Kunitz domain"/>
    <property type="match status" value="1"/>
</dbReference>
<evidence type="ECO:0000313" key="7">
    <source>
        <dbReference type="EMBL" id="KAK3883173.1"/>
    </source>
</evidence>
<dbReference type="InterPro" id="IPR020901">
    <property type="entry name" value="Prtase_inh_Kunz-CS"/>
</dbReference>
<feature type="transmembrane region" description="Helical" evidence="5">
    <location>
        <begin position="397"/>
        <end position="425"/>
    </location>
</feature>
<gene>
    <name evidence="7" type="ORF">Pcinc_012504</name>
</gene>
<evidence type="ECO:0000256" key="5">
    <source>
        <dbReference type="SAM" id="Phobius"/>
    </source>
</evidence>
<feature type="region of interest" description="Disordered" evidence="4">
    <location>
        <begin position="373"/>
        <end position="392"/>
    </location>
</feature>
<dbReference type="PROSITE" id="PS00280">
    <property type="entry name" value="BPTI_KUNITZ_1"/>
    <property type="match status" value="1"/>
</dbReference>
<keyword evidence="5" id="KW-0472">Membrane</keyword>
<keyword evidence="5" id="KW-0812">Transmembrane</keyword>
<dbReference type="Pfam" id="PF00014">
    <property type="entry name" value="Kunitz_BPTI"/>
    <property type="match status" value="1"/>
</dbReference>
<dbReference type="Proteomes" id="UP001286313">
    <property type="component" value="Unassembled WGS sequence"/>
</dbReference>
<keyword evidence="5" id="KW-1133">Transmembrane helix</keyword>